<dbReference type="Gene3D" id="1.20.1250.20">
    <property type="entry name" value="MFS general substrate transporter like domains"/>
    <property type="match status" value="1"/>
</dbReference>
<feature type="transmembrane region" description="Helical" evidence="1">
    <location>
        <begin position="68"/>
        <end position="87"/>
    </location>
</feature>
<evidence type="ECO:0000259" key="2">
    <source>
        <dbReference type="PROSITE" id="PS50850"/>
    </source>
</evidence>
<dbReference type="SUPFAM" id="SSF103473">
    <property type="entry name" value="MFS general substrate transporter"/>
    <property type="match status" value="1"/>
</dbReference>
<dbReference type="Proteomes" id="UP000263012">
    <property type="component" value="Chromosome"/>
</dbReference>
<evidence type="ECO:0000256" key="1">
    <source>
        <dbReference type="SAM" id="Phobius"/>
    </source>
</evidence>
<protein>
    <submittedName>
        <fullName evidence="3">Major facilitator superfamily MFS_1</fullName>
    </submittedName>
</protein>
<sequence length="92" mass="9479">MVPFLAIALCLGVALFTIQPLQQATVASYSSPETRGLSFGYTYLAIFGIGALGAGLAGTVLTYADVNVLFVVLAVIAILGSVLAFGVRQIGR</sequence>
<organism evidence="3 4">
    <name type="scientific">Halalkaliarchaeum desulfuricum</name>
    <dbReference type="NCBI Taxonomy" id="2055893"/>
    <lineage>
        <taxon>Archaea</taxon>
        <taxon>Methanobacteriati</taxon>
        <taxon>Methanobacteriota</taxon>
        <taxon>Stenosarchaea group</taxon>
        <taxon>Halobacteria</taxon>
        <taxon>Halobacteriales</taxon>
        <taxon>Haloferacaceae</taxon>
        <taxon>Halalkaliarchaeum</taxon>
    </lineage>
</organism>
<dbReference type="AlphaFoldDB" id="A0A343TFM5"/>
<feature type="transmembrane region" description="Helical" evidence="1">
    <location>
        <begin position="39"/>
        <end position="61"/>
    </location>
</feature>
<gene>
    <name evidence="3" type="ORF">AArcSl_0242</name>
</gene>
<keyword evidence="1" id="KW-0472">Membrane</keyword>
<dbReference type="InterPro" id="IPR036259">
    <property type="entry name" value="MFS_trans_sf"/>
</dbReference>
<evidence type="ECO:0000313" key="4">
    <source>
        <dbReference type="Proteomes" id="UP000263012"/>
    </source>
</evidence>
<reference evidence="4" key="1">
    <citation type="submission" date="2017-11" db="EMBL/GenBank/DDBJ databases">
        <title>Phenotypic and genomic properties of facultatively anaerobic sulfur-reducing natronoarchaea from hypersaline soda lakes.</title>
        <authorList>
            <person name="Sorokin D.Y."/>
            <person name="Kublanov I.V."/>
            <person name="Roman P."/>
            <person name="Sinninghe Damste J.S."/>
            <person name="Golyshin P.N."/>
            <person name="Rojo D."/>
            <person name="Ciordia S."/>
            <person name="Mena M.D.C."/>
            <person name="Ferrer M."/>
            <person name="Messina E."/>
            <person name="Smedile F."/>
            <person name="La Spada G."/>
            <person name="La Cono V."/>
            <person name="Yakimov M.M."/>
        </authorList>
    </citation>
    <scope>NUCLEOTIDE SEQUENCE [LARGE SCALE GENOMIC DNA]</scope>
    <source>
        <strain evidence="4">AArc-Sl</strain>
    </source>
</reference>
<accession>A0A343TFM5</accession>
<keyword evidence="1" id="KW-1133">Transmembrane helix</keyword>
<dbReference type="EMBL" id="CP025066">
    <property type="protein sequence ID" value="AUX07897.1"/>
    <property type="molecule type" value="Genomic_DNA"/>
</dbReference>
<keyword evidence="4" id="KW-1185">Reference proteome</keyword>
<dbReference type="GO" id="GO:0022857">
    <property type="term" value="F:transmembrane transporter activity"/>
    <property type="evidence" value="ECO:0007669"/>
    <property type="project" value="InterPro"/>
</dbReference>
<proteinExistence type="predicted"/>
<dbReference type="InterPro" id="IPR020846">
    <property type="entry name" value="MFS_dom"/>
</dbReference>
<dbReference type="KEGG" id="hdf:AArcSl_0242"/>
<feature type="domain" description="Major facilitator superfamily (MFS) profile" evidence="2">
    <location>
        <begin position="1"/>
        <end position="92"/>
    </location>
</feature>
<evidence type="ECO:0000313" key="3">
    <source>
        <dbReference type="EMBL" id="AUX07897.1"/>
    </source>
</evidence>
<keyword evidence="1" id="KW-0812">Transmembrane</keyword>
<name>A0A343TFM5_9EURY</name>
<dbReference type="PROSITE" id="PS50850">
    <property type="entry name" value="MFS"/>
    <property type="match status" value="1"/>
</dbReference>